<dbReference type="Gene3D" id="1.10.510.10">
    <property type="entry name" value="Transferase(Phosphotransferase) domain 1"/>
    <property type="match status" value="2"/>
</dbReference>
<dbReference type="SUPFAM" id="SSF56112">
    <property type="entry name" value="Protein kinase-like (PK-like)"/>
    <property type="match status" value="1"/>
</dbReference>
<dbReference type="PANTHER" id="PTHR44329:SF260">
    <property type="entry name" value="PROTEIN KINASE DOMAIN-CONTAINING PROTEIN"/>
    <property type="match status" value="1"/>
</dbReference>
<dbReference type="InterPro" id="IPR001245">
    <property type="entry name" value="Ser-Thr/Tyr_kinase_cat_dom"/>
</dbReference>
<dbReference type="PROSITE" id="PS00108">
    <property type="entry name" value="PROTEIN_KINASE_ST"/>
    <property type="match status" value="1"/>
</dbReference>
<accession>A0A8T0G8U3</accession>
<feature type="region of interest" description="Disordered" evidence="1">
    <location>
        <begin position="1"/>
        <end position="38"/>
    </location>
</feature>
<sequence>MATRPRTRTTSRSSGPKGSSEDKHSVESAGMASSTGDSVVRHSEDAFLLQSRELPSMRLVGKGLCGIVYETTWNGVRHARKDFVEVPSAVFRLEALVLLHLEGHKNIVKTYGYTVDKRSCSLVLEYMDDDLVSFLQKRKELKQKLRGKASEADHLIDPQDFIESRKNSNVPGNLSDLSTCLPPLQLPEAVDIMLEMATGMAYLHENGIPHGDLKPRNILVTLSNGTEKLVKVADFGLHRSKSQSMYFVSRRARVLDMAQWKAPEYLEMCNLDKKTLESDLDEDEEMAIPVGSFDWLCRADVYSFALTSFQILTGEIPFPIHKWESESAVDNIGFETRLKPELPTIFQLGLLGKLMKSCWGDTVERPDFSAICKQLGEIKASLIPIVFQSTLTPIISKRKQRELNFIIQMPRRKRRKMALAASTSRKPGEILVLDSRSEDPMISDYTINPPSEIESNINLVESQASQPSTQRKSMEVTDSSLSKPVERPRLPDSVLDEGFLELEDDSINSIQKQRELDAAAAPESWAPPEFAQYTSSPIKKRVSRAFKRCITVTKDALKHSEDHMFPDIRGPELHSPFPGIISSPERSHFPHHHELGDAPESWAPPEFAQYTSSPIKKRVSRAFKRCITVTEDALKHSEDHMFPDLRGPDLLFPGETPFPGIISSPERSHFPYHHELGDGKIGNLGLETTSSEKGWKKAFVRIPSKIQHWAANSIQFCKLSKSIENYEFPGDYRFSSED</sequence>
<keyword evidence="4" id="KW-1185">Reference proteome</keyword>
<comment type="caution">
    <text evidence="3">The sequence shown here is derived from an EMBL/GenBank/DDBJ whole genome shotgun (WGS) entry which is preliminary data.</text>
</comment>
<organism evidence="3 4">
    <name type="scientific">Ceratodon purpureus</name>
    <name type="common">Fire moss</name>
    <name type="synonym">Dicranum purpureum</name>
    <dbReference type="NCBI Taxonomy" id="3225"/>
    <lineage>
        <taxon>Eukaryota</taxon>
        <taxon>Viridiplantae</taxon>
        <taxon>Streptophyta</taxon>
        <taxon>Embryophyta</taxon>
        <taxon>Bryophyta</taxon>
        <taxon>Bryophytina</taxon>
        <taxon>Bryopsida</taxon>
        <taxon>Dicranidae</taxon>
        <taxon>Pseudoditrichales</taxon>
        <taxon>Ditrichaceae</taxon>
        <taxon>Ceratodon</taxon>
    </lineage>
</organism>
<dbReference type="GO" id="GO:0004674">
    <property type="term" value="F:protein serine/threonine kinase activity"/>
    <property type="evidence" value="ECO:0007669"/>
    <property type="project" value="TreeGrafter"/>
</dbReference>
<reference evidence="3" key="1">
    <citation type="submission" date="2020-06" db="EMBL/GenBank/DDBJ databases">
        <title>WGS assembly of Ceratodon purpureus strain R40.</title>
        <authorList>
            <person name="Carey S.B."/>
            <person name="Jenkins J."/>
            <person name="Shu S."/>
            <person name="Lovell J.T."/>
            <person name="Sreedasyam A."/>
            <person name="Maumus F."/>
            <person name="Tiley G.P."/>
            <person name="Fernandez-Pozo N."/>
            <person name="Barry K."/>
            <person name="Chen C."/>
            <person name="Wang M."/>
            <person name="Lipzen A."/>
            <person name="Daum C."/>
            <person name="Saski C.A."/>
            <person name="Payton A.C."/>
            <person name="Mcbreen J.C."/>
            <person name="Conrad R.E."/>
            <person name="Kollar L.M."/>
            <person name="Olsson S."/>
            <person name="Huttunen S."/>
            <person name="Landis J.B."/>
            <person name="Wickett N.J."/>
            <person name="Johnson M.G."/>
            <person name="Rensing S.A."/>
            <person name="Grimwood J."/>
            <person name="Schmutz J."/>
            <person name="Mcdaniel S.F."/>
        </authorList>
    </citation>
    <scope>NUCLEOTIDE SEQUENCE</scope>
    <source>
        <strain evidence="3">R40</strain>
    </source>
</reference>
<dbReference type="SMART" id="SM00220">
    <property type="entry name" value="S_TKc"/>
    <property type="match status" value="1"/>
</dbReference>
<dbReference type="AlphaFoldDB" id="A0A8T0G8U3"/>
<dbReference type="PROSITE" id="PS50011">
    <property type="entry name" value="PROTEIN_KINASE_DOM"/>
    <property type="match status" value="1"/>
</dbReference>
<protein>
    <recommendedName>
        <fullName evidence="2">Protein kinase domain-containing protein</fullName>
    </recommendedName>
</protein>
<dbReference type="Pfam" id="PF07714">
    <property type="entry name" value="PK_Tyr_Ser-Thr"/>
    <property type="match status" value="1"/>
</dbReference>
<evidence type="ECO:0000256" key="1">
    <source>
        <dbReference type="SAM" id="MobiDB-lite"/>
    </source>
</evidence>
<feature type="compositionally biased region" description="Polar residues" evidence="1">
    <location>
        <begin position="462"/>
        <end position="482"/>
    </location>
</feature>
<dbReference type="InterPro" id="IPR051681">
    <property type="entry name" value="Ser/Thr_Kinases-Pseudokinases"/>
</dbReference>
<dbReference type="InterPro" id="IPR011009">
    <property type="entry name" value="Kinase-like_dom_sf"/>
</dbReference>
<evidence type="ECO:0000313" key="4">
    <source>
        <dbReference type="Proteomes" id="UP000822688"/>
    </source>
</evidence>
<feature type="domain" description="Protein kinase" evidence="2">
    <location>
        <begin position="54"/>
        <end position="386"/>
    </location>
</feature>
<dbReference type="InterPro" id="IPR008271">
    <property type="entry name" value="Ser/Thr_kinase_AS"/>
</dbReference>
<feature type="region of interest" description="Disordered" evidence="1">
    <location>
        <begin position="462"/>
        <end position="492"/>
    </location>
</feature>
<dbReference type="InterPro" id="IPR000719">
    <property type="entry name" value="Prot_kinase_dom"/>
</dbReference>
<gene>
    <name evidence="3" type="ORF">KC19_12G032400</name>
</gene>
<dbReference type="GO" id="GO:0005524">
    <property type="term" value="F:ATP binding"/>
    <property type="evidence" value="ECO:0007669"/>
    <property type="project" value="InterPro"/>
</dbReference>
<evidence type="ECO:0000259" key="2">
    <source>
        <dbReference type="PROSITE" id="PS50011"/>
    </source>
</evidence>
<dbReference type="PANTHER" id="PTHR44329">
    <property type="entry name" value="SERINE/THREONINE-PROTEIN KINASE TNNI3K-RELATED"/>
    <property type="match status" value="1"/>
</dbReference>
<evidence type="ECO:0000313" key="3">
    <source>
        <dbReference type="EMBL" id="KAG0553702.1"/>
    </source>
</evidence>
<dbReference type="Proteomes" id="UP000822688">
    <property type="component" value="Chromosome 12"/>
</dbReference>
<name>A0A8T0G8U3_CERPU</name>
<dbReference type="EMBL" id="CM026433">
    <property type="protein sequence ID" value="KAG0553702.1"/>
    <property type="molecule type" value="Genomic_DNA"/>
</dbReference>
<proteinExistence type="predicted"/>